<reference evidence="3" key="2">
    <citation type="submission" date="2015-08" db="UniProtKB">
        <authorList>
            <consortium name="WormBaseParasite"/>
        </authorList>
    </citation>
    <scope>IDENTIFICATION</scope>
</reference>
<name>A0A0K0FEA9_STRVS</name>
<proteinExistence type="predicted"/>
<dbReference type="WBParaSite" id="SVE_0718700.1">
    <property type="protein sequence ID" value="SVE_0718700.1"/>
    <property type="gene ID" value="SVE_0718700"/>
</dbReference>
<sequence length="75" mass="8443">MSLNKNNKHFTSPPSTNNMMPPMPSMGTFFREGLQNANIVGAEVRYRWMAQNGDQGKLNGMKQYSFQKDSNNAGK</sequence>
<feature type="region of interest" description="Disordered" evidence="1">
    <location>
        <begin position="54"/>
        <end position="75"/>
    </location>
</feature>
<feature type="compositionally biased region" description="Polar residues" evidence="1">
    <location>
        <begin position="62"/>
        <end position="75"/>
    </location>
</feature>
<keyword evidence="2" id="KW-1185">Reference proteome</keyword>
<dbReference type="Proteomes" id="UP000035680">
    <property type="component" value="Unassembled WGS sequence"/>
</dbReference>
<dbReference type="AlphaFoldDB" id="A0A0K0FEA9"/>
<organism evidence="2 3">
    <name type="scientific">Strongyloides venezuelensis</name>
    <name type="common">Threadworm</name>
    <dbReference type="NCBI Taxonomy" id="75913"/>
    <lineage>
        <taxon>Eukaryota</taxon>
        <taxon>Metazoa</taxon>
        <taxon>Ecdysozoa</taxon>
        <taxon>Nematoda</taxon>
        <taxon>Chromadorea</taxon>
        <taxon>Rhabditida</taxon>
        <taxon>Tylenchina</taxon>
        <taxon>Panagrolaimomorpha</taxon>
        <taxon>Strongyloidoidea</taxon>
        <taxon>Strongyloididae</taxon>
        <taxon>Strongyloides</taxon>
    </lineage>
</organism>
<feature type="compositionally biased region" description="Low complexity" evidence="1">
    <location>
        <begin position="11"/>
        <end position="20"/>
    </location>
</feature>
<reference evidence="2" key="1">
    <citation type="submission" date="2014-07" db="EMBL/GenBank/DDBJ databases">
        <authorList>
            <person name="Martin A.A"/>
            <person name="De Silva N."/>
        </authorList>
    </citation>
    <scope>NUCLEOTIDE SEQUENCE</scope>
</reference>
<accession>A0A0K0FEA9</accession>
<evidence type="ECO:0000313" key="2">
    <source>
        <dbReference type="Proteomes" id="UP000035680"/>
    </source>
</evidence>
<protein>
    <submittedName>
        <fullName evidence="3">Uncharacterized protein</fullName>
    </submittedName>
</protein>
<feature type="region of interest" description="Disordered" evidence="1">
    <location>
        <begin position="1"/>
        <end position="27"/>
    </location>
</feature>
<evidence type="ECO:0000313" key="3">
    <source>
        <dbReference type="WBParaSite" id="SVE_0718700.1"/>
    </source>
</evidence>
<evidence type="ECO:0000256" key="1">
    <source>
        <dbReference type="SAM" id="MobiDB-lite"/>
    </source>
</evidence>